<keyword evidence="2" id="KW-0285">Flavoprotein</keyword>
<evidence type="ECO:0008006" key="8">
    <source>
        <dbReference type="Google" id="ProtNLM"/>
    </source>
</evidence>
<dbReference type="InterPro" id="IPR055178">
    <property type="entry name" value="RsdA/BaiN/AoA(So)-like_dom"/>
</dbReference>
<evidence type="ECO:0000313" key="6">
    <source>
        <dbReference type="EMBL" id="EFW04120.1"/>
    </source>
</evidence>
<dbReference type="PANTHER" id="PTHR42887">
    <property type="entry name" value="OS12G0638800 PROTEIN"/>
    <property type="match status" value="1"/>
</dbReference>
<comment type="caution">
    <text evidence="6">The sequence shown here is derived from an EMBL/GenBank/DDBJ whole genome shotgun (WGS) entry which is preliminary data.</text>
</comment>
<dbReference type="NCBIfam" id="TIGR00275">
    <property type="entry name" value="aminoacetone oxidase family FAD-binding enzyme"/>
    <property type="match status" value="1"/>
</dbReference>
<dbReference type="eggNOG" id="COG2081">
    <property type="taxonomic scope" value="Bacteria"/>
</dbReference>
<name>E7GCB1_9FIRM</name>
<dbReference type="EMBL" id="ADKX01000039">
    <property type="protein sequence ID" value="EFW04120.1"/>
    <property type="molecule type" value="Genomic_DNA"/>
</dbReference>
<gene>
    <name evidence="6" type="ORF">HMPREF9488_02403</name>
</gene>
<dbReference type="PANTHER" id="PTHR42887:SF2">
    <property type="entry name" value="OS12G0638800 PROTEIN"/>
    <property type="match status" value="1"/>
</dbReference>
<dbReference type="Gene3D" id="3.50.50.60">
    <property type="entry name" value="FAD/NAD(P)-binding domain"/>
    <property type="match status" value="1"/>
</dbReference>
<organism evidence="6 7">
    <name type="scientific">Coprobacillus cateniformis</name>
    <dbReference type="NCBI Taxonomy" id="100884"/>
    <lineage>
        <taxon>Bacteria</taxon>
        <taxon>Bacillati</taxon>
        <taxon>Bacillota</taxon>
        <taxon>Erysipelotrichia</taxon>
        <taxon>Erysipelotrichales</taxon>
        <taxon>Coprobacillaceae</taxon>
        <taxon>Coprobacillus</taxon>
    </lineage>
</organism>
<dbReference type="STRING" id="100884.GCA_000269565_00053"/>
<dbReference type="Pfam" id="PF03486">
    <property type="entry name" value="HI0933_like"/>
    <property type="match status" value="1"/>
</dbReference>
<feature type="domain" description="RsdA/BaiN/AoA(So)-like insert" evidence="5">
    <location>
        <begin position="189"/>
        <end position="329"/>
    </location>
</feature>
<comment type="cofactor">
    <cofactor evidence="1">
        <name>FAD</name>
        <dbReference type="ChEBI" id="CHEBI:57692"/>
    </cofactor>
</comment>
<keyword evidence="3" id="KW-0274">FAD</keyword>
<dbReference type="AlphaFoldDB" id="E7GCB1"/>
<evidence type="ECO:0000259" key="5">
    <source>
        <dbReference type="Pfam" id="PF22780"/>
    </source>
</evidence>
<dbReference type="InterPro" id="IPR004792">
    <property type="entry name" value="BaiN-like"/>
</dbReference>
<keyword evidence="7" id="KW-1185">Reference proteome</keyword>
<proteinExistence type="predicted"/>
<dbReference type="InterPro" id="IPR057661">
    <property type="entry name" value="RsdA/BaiN/AoA(So)_Rossmann"/>
</dbReference>
<evidence type="ECO:0000256" key="3">
    <source>
        <dbReference type="ARBA" id="ARBA00022827"/>
    </source>
</evidence>
<dbReference type="Pfam" id="PF22780">
    <property type="entry name" value="HI0933_like_1st"/>
    <property type="match status" value="1"/>
</dbReference>
<dbReference type="Gene3D" id="2.40.30.10">
    <property type="entry name" value="Translation factors"/>
    <property type="match status" value="1"/>
</dbReference>
<accession>E7GCB1</accession>
<dbReference type="InterPro" id="IPR036188">
    <property type="entry name" value="FAD/NAD-bd_sf"/>
</dbReference>
<reference evidence="6 7" key="1">
    <citation type="submission" date="2010-12" db="EMBL/GenBank/DDBJ databases">
        <title>The Genome Sequence of Coprobacillus sp. strain 29_1.</title>
        <authorList>
            <consortium name="The Broad Institute Genome Sequencing Platform"/>
            <person name="Earl A."/>
            <person name="Ward D."/>
            <person name="Feldgarden M."/>
            <person name="Gevers D."/>
            <person name="Daigneault M."/>
            <person name="Sibley C.D."/>
            <person name="White A."/>
            <person name="Strauss J."/>
            <person name="Allen-Vercoe E."/>
            <person name="Young S.K."/>
            <person name="Zeng Q."/>
            <person name="Gargeya S."/>
            <person name="Fitzgerald M."/>
            <person name="Haas B."/>
            <person name="Abouelleil A."/>
            <person name="Alvarado L."/>
            <person name="Arachchi H.M."/>
            <person name="Berlin A."/>
            <person name="Brown A."/>
            <person name="Chapman S.B."/>
            <person name="Chen Z."/>
            <person name="Dunbar C."/>
            <person name="Freedman E."/>
            <person name="Gearin G."/>
            <person name="Gellesch M."/>
            <person name="Goldberg J."/>
            <person name="Griggs A."/>
            <person name="Gujja S."/>
            <person name="Heilman E."/>
            <person name="Heiman D."/>
            <person name="Howarth C."/>
            <person name="Larson L."/>
            <person name="Lui A."/>
            <person name="MacDonald P.J.P."/>
            <person name="Mehta T."/>
            <person name="Montmayeur A."/>
            <person name="Murphy C."/>
            <person name="Neiman D."/>
            <person name="Pearson M."/>
            <person name="Priest M."/>
            <person name="Roberts A."/>
            <person name="Saif S."/>
            <person name="Shea T."/>
            <person name="Shenoy N."/>
            <person name="Sisk P."/>
            <person name="Stolte C."/>
            <person name="Sykes S."/>
            <person name="White J."/>
            <person name="Yandava C."/>
            <person name="Nusbaum C."/>
            <person name="Birren B."/>
        </authorList>
    </citation>
    <scope>NUCLEOTIDE SEQUENCE [LARGE SCALE GENOMIC DNA]</scope>
    <source>
        <strain evidence="6 7">29_1</strain>
    </source>
</reference>
<evidence type="ECO:0000256" key="2">
    <source>
        <dbReference type="ARBA" id="ARBA00022630"/>
    </source>
</evidence>
<dbReference type="SUPFAM" id="SSF51905">
    <property type="entry name" value="FAD/NAD(P)-binding domain"/>
    <property type="match status" value="1"/>
</dbReference>
<dbReference type="HOGENOM" id="CLU_025174_3_1_9"/>
<dbReference type="InterPro" id="IPR023166">
    <property type="entry name" value="BaiN-like_dom_sf"/>
</dbReference>
<feature type="domain" description="RsdA/BaiN/AoA(So)-like Rossmann fold-like" evidence="4">
    <location>
        <begin position="6"/>
        <end position="381"/>
    </location>
</feature>
<evidence type="ECO:0000259" key="4">
    <source>
        <dbReference type="Pfam" id="PF03486"/>
    </source>
</evidence>
<protein>
    <recommendedName>
        <fullName evidence="8">Aminoacetone oxidase family FAD-binding enzyme</fullName>
    </recommendedName>
</protein>
<dbReference type="Proteomes" id="UP000003157">
    <property type="component" value="Unassembled WGS sequence"/>
</dbReference>
<evidence type="ECO:0000313" key="7">
    <source>
        <dbReference type="Proteomes" id="UP000003157"/>
    </source>
</evidence>
<dbReference type="SUPFAM" id="SSF160996">
    <property type="entry name" value="HI0933 insert domain-like"/>
    <property type="match status" value="1"/>
</dbReference>
<sequence length="392" mass="44750">MTIVKKIIIIGAGASGVYLSILLKQKLEYQCEIIVLEQNASPLKKLLATGNGRCNLSNKDMSVDYFSTDQKDYVQDIIDQFDMLKQMNELGLYCVYQGNLLYPKSEQALSVKQVMMNCANELGVSFFYNQEVISIEQSKRYLVHTTHQTYQADYVIFAMGSEAGKLSGVNNSRYDILKKLKLDVVKSTPSLVQMTTLPVIKEWKGVRVKGTFSLLENNQCIHKEKGELLFTDYGVSGIAVMQLSAFYQENHQYELSIDFFDDQDVKKLHEYVELRMNKGYNHFYDGLLHNKISTYFARRNLTSTLEIVKLFKDFRLQVTGIRSYETAQVMKGGLSLLEVNHDLQIEKYPHLYAVGEILNVAGLCGGYNLHFAFASAYRVAQAIEREFHAKNK</sequence>
<evidence type="ECO:0000256" key="1">
    <source>
        <dbReference type="ARBA" id="ARBA00001974"/>
    </source>
</evidence>
<dbReference type="Gene3D" id="1.10.8.260">
    <property type="entry name" value="HI0933 insert domain-like"/>
    <property type="match status" value="1"/>
</dbReference>